<protein>
    <recommendedName>
        <fullName evidence="2">HK97 gp10 family phage protein</fullName>
    </recommendedName>
</protein>
<sequence length="159" mass="17561">MPGKVNKSSRAFRISKQHLDRDLKNIEFNFKRELAGIEMGVNRGVEIAALKLLNRALELTPIDTGALRASGFIESLSAAANPAKPDGINPFMMVGFDRNNEAPHAVFVHERVDQNHKSPTQAKFLTTAINEMIPQLIAILRKHAGIKKGGRTARKGKVR</sequence>
<accession>A0A0F9R945</accession>
<evidence type="ECO:0000313" key="1">
    <source>
        <dbReference type="EMBL" id="KKN45872.1"/>
    </source>
</evidence>
<proteinExistence type="predicted"/>
<name>A0A0F9R945_9ZZZZ</name>
<comment type="caution">
    <text evidence="1">The sequence shown here is derived from an EMBL/GenBank/DDBJ whole genome shotgun (WGS) entry which is preliminary data.</text>
</comment>
<reference evidence="1" key="1">
    <citation type="journal article" date="2015" name="Nature">
        <title>Complex archaea that bridge the gap between prokaryotes and eukaryotes.</title>
        <authorList>
            <person name="Spang A."/>
            <person name="Saw J.H."/>
            <person name="Jorgensen S.L."/>
            <person name="Zaremba-Niedzwiedzka K."/>
            <person name="Martijn J."/>
            <person name="Lind A.E."/>
            <person name="van Eijk R."/>
            <person name="Schleper C."/>
            <person name="Guy L."/>
            <person name="Ettema T.J."/>
        </authorList>
    </citation>
    <scope>NUCLEOTIDE SEQUENCE</scope>
</reference>
<dbReference type="EMBL" id="LAZR01001361">
    <property type="protein sequence ID" value="KKN45872.1"/>
    <property type="molecule type" value="Genomic_DNA"/>
</dbReference>
<organism evidence="1">
    <name type="scientific">marine sediment metagenome</name>
    <dbReference type="NCBI Taxonomy" id="412755"/>
    <lineage>
        <taxon>unclassified sequences</taxon>
        <taxon>metagenomes</taxon>
        <taxon>ecological metagenomes</taxon>
    </lineage>
</organism>
<gene>
    <name evidence="1" type="ORF">LCGC14_0678670</name>
</gene>
<dbReference type="AlphaFoldDB" id="A0A0F9R945"/>
<evidence type="ECO:0008006" key="2">
    <source>
        <dbReference type="Google" id="ProtNLM"/>
    </source>
</evidence>